<comment type="caution">
    <text evidence="6">The sequence shown here is derived from an EMBL/GenBank/DDBJ whole genome shotgun (WGS) entry which is preliminary data.</text>
</comment>
<dbReference type="EMBL" id="JBHMAX010000028">
    <property type="protein sequence ID" value="MFB9733269.1"/>
    <property type="molecule type" value="Genomic_DNA"/>
</dbReference>
<dbReference type="Gene3D" id="1.10.10.10">
    <property type="entry name" value="Winged helix-like DNA-binding domain superfamily/Winged helix DNA-binding domain"/>
    <property type="match status" value="1"/>
</dbReference>
<keyword evidence="4" id="KW-0804">Transcription</keyword>
<dbReference type="RefSeq" id="WP_141338603.1">
    <property type="nucleotide sequence ID" value="NZ_JBHMAX010000028.1"/>
</dbReference>
<proteinExistence type="inferred from homology"/>
<dbReference type="SUPFAM" id="SSF100950">
    <property type="entry name" value="NagB/RpiA/CoA transferase-like"/>
    <property type="match status" value="1"/>
</dbReference>
<dbReference type="Gene3D" id="3.40.50.1360">
    <property type="match status" value="1"/>
</dbReference>
<dbReference type="InterPro" id="IPR051054">
    <property type="entry name" value="SorC_transcr_regulators"/>
</dbReference>
<dbReference type="PANTHER" id="PTHR34294">
    <property type="entry name" value="TRANSCRIPTIONAL REGULATOR-RELATED"/>
    <property type="match status" value="1"/>
</dbReference>
<keyword evidence="2" id="KW-0805">Transcription regulation</keyword>
<dbReference type="Pfam" id="PF04198">
    <property type="entry name" value="Sugar-bind"/>
    <property type="match status" value="1"/>
</dbReference>
<dbReference type="Proteomes" id="UP001589613">
    <property type="component" value="Unassembled WGS sequence"/>
</dbReference>
<protein>
    <submittedName>
        <fullName evidence="6">Sugar-binding transcriptional regulator</fullName>
    </submittedName>
</protein>
<evidence type="ECO:0000256" key="3">
    <source>
        <dbReference type="ARBA" id="ARBA00023125"/>
    </source>
</evidence>
<sequence>MGRGDVLDLGERRAAAAVARRYYLDGESKVDIATELGLSRFKVARLLDVAKETGIVRIEVVEPVEEQVLELAAQVRSRWGLRECRVVPDSDSPREDVGRAAADLLGRLVGPQDVLGMPWSRSVHAMVDSLTSLPRVPVVQLSGAMATNQVDSSTVAIVRRASRIAGGGRHVFFAPLVMPDEEAAAAVRRDPAVREALAAADTVTVAMVGVGAWAPGESTIYDAVDEAAREEVAAAGAVGEIAAVFFDEQGSLVETSVSRRVIALSGQQLVRIPTVLTSCHQLSRVPALVPALRGGLVNALVLTAEVAEELLAVP</sequence>
<comment type="similarity">
    <text evidence="1">Belongs to the SorC transcriptional regulatory family.</text>
</comment>
<organism evidence="6 7">
    <name type="scientific">Ornithinimicrobium kibberense</name>
    <dbReference type="NCBI Taxonomy" id="282060"/>
    <lineage>
        <taxon>Bacteria</taxon>
        <taxon>Bacillati</taxon>
        <taxon>Actinomycetota</taxon>
        <taxon>Actinomycetes</taxon>
        <taxon>Micrococcales</taxon>
        <taxon>Ornithinimicrobiaceae</taxon>
        <taxon>Ornithinimicrobium</taxon>
    </lineage>
</organism>
<dbReference type="PANTHER" id="PTHR34294:SF1">
    <property type="entry name" value="TRANSCRIPTIONAL REGULATOR LSRR"/>
    <property type="match status" value="1"/>
</dbReference>
<evidence type="ECO:0000256" key="4">
    <source>
        <dbReference type="ARBA" id="ARBA00023163"/>
    </source>
</evidence>
<dbReference type="InterPro" id="IPR007324">
    <property type="entry name" value="Sugar-bd_dom_put"/>
</dbReference>
<evidence type="ECO:0000259" key="5">
    <source>
        <dbReference type="Pfam" id="PF04198"/>
    </source>
</evidence>
<accession>A0ABV5V611</accession>
<evidence type="ECO:0000313" key="6">
    <source>
        <dbReference type="EMBL" id="MFB9733269.1"/>
    </source>
</evidence>
<evidence type="ECO:0000256" key="1">
    <source>
        <dbReference type="ARBA" id="ARBA00010466"/>
    </source>
</evidence>
<keyword evidence="3" id="KW-0238">DNA-binding</keyword>
<gene>
    <name evidence="6" type="ORF">ACFFN0_14570</name>
</gene>
<reference evidence="6 7" key="1">
    <citation type="submission" date="2024-09" db="EMBL/GenBank/DDBJ databases">
        <authorList>
            <person name="Sun Q."/>
            <person name="Mori K."/>
        </authorList>
    </citation>
    <scope>NUCLEOTIDE SEQUENCE [LARGE SCALE GENOMIC DNA]</scope>
    <source>
        <strain evidence="6 7">JCM 12763</strain>
    </source>
</reference>
<name>A0ABV5V611_9MICO</name>
<feature type="domain" description="Sugar-binding" evidence="5">
    <location>
        <begin position="67"/>
        <end position="312"/>
    </location>
</feature>
<dbReference type="InterPro" id="IPR036388">
    <property type="entry name" value="WH-like_DNA-bd_sf"/>
</dbReference>
<dbReference type="InterPro" id="IPR037171">
    <property type="entry name" value="NagB/RpiA_transferase-like"/>
</dbReference>
<evidence type="ECO:0000313" key="7">
    <source>
        <dbReference type="Proteomes" id="UP001589613"/>
    </source>
</evidence>
<evidence type="ECO:0000256" key="2">
    <source>
        <dbReference type="ARBA" id="ARBA00023015"/>
    </source>
</evidence>
<keyword evidence="7" id="KW-1185">Reference proteome</keyword>